<dbReference type="RefSeq" id="WP_263412782.1">
    <property type="nucleotide sequence ID" value="NZ_BAABBH010000001.1"/>
</dbReference>
<reference evidence="2 3" key="1">
    <citation type="submission" date="2024-12" db="EMBL/GenBank/DDBJ databases">
        <authorList>
            <person name="Lee Y."/>
        </authorList>
    </citation>
    <scope>NUCLEOTIDE SEQUENCE [LARGE SCALE GENOMIC DNA]</scope>
    <source>
        <strain evidence="2 3">03SUJ4</strain>
    </source>
</reference>
<sequence>MQHATETIRHSLAPATQGYVLGVDIGGTNLRLALASRKGRIVSRLCTTTVGTRNPEDVLRQIVDGADIMLQEQGLGRQHLRCIGAGAPGITDVDNGVVVATSYLFGWKDVPLARLLEEALHVPAAIDNDVNLATLAEGWAGTAKGETDFVFLAVGTGIGAGIMLRGALLRGKDWLAGEIGYMVVPGTSEAPDAPGIPGALERVSGGEGIRTVWGEHCSARGMKQSPEVTTAEIFELARNGDEFSQSIVEQCATPLAYAIHNMALVLNVPLVVMGGSVGTNPMYLSAVRAALQRRSHRSTPVLGASGLDRDAQLIGAVRLAMSKLADRQR</sequence>
<dbReference type="PANTHER" id="PTHR18964">
    <property type="entry name" value="ROK (REPRESSOR, ORF, KINASE) FAMILY"/>
    <property type="match status" value="1"/>
</dbReference>
<evidence type="ECO:0000313" key="3">
    <source>
        <dbReference type="Proteomes" id="UP001634747"/>
    </source>
</evidence>
<name>A0ABW9KJI0_9BACT</name>
<gene>
    <name evidence="2" type="ORF">ACK2TP_08000</name>
</gene>
<comment type="similarity">
    <text evidence="1">Belongs to the ROK (NagC/XylR) family.</text>
</comment>
<organism evidence="2 3">
    <name type="scientific">Terriglobus aquaticus</name>
    <dbReference type="NCBI Taxonomy" id="940139"/>
    <lineage>
        <taxon>Bacteria</taxon>
        <taxon>Pseudomonadati</taxon>
        <taxon>Acidobacteriota</taxon>
        <taxon>Terriglobia</taxon>
        <taxon>Terriglobales</taxon>
        <taxon>Acidobacteriaceae</taxon>
        <taxon>Terriglobus</taxon>
    </lineage>
</organism>
<dbReference type="Gene3D" id="3.30.420.40">
    <property type="match status" value="2"/>
</dbReference>
<evidence type="ECO:0000313" key="2">
    <source>
        <dbReference type="EMBL" id="MFN2975703.1"/>
    </source>
</evidence>
<dbReference type="InterPro" id="IPR043129">
    <property type="entry name" value="ATPase_NBD"/>
</dbReference>
<comment type="caution">
    <text evidence="2">The sequence shown here is derived from an EMBL/GenBank/DDBJ whole genome shotgun (WGS) entry which is preliminary data.</text>
</comment>
<protein>
    <submittedName>
        <fullName evidence="2">ROK family protein</fullName>
    </submittedName>
</protein>
<dbReference type="Proteomes" id="UP001634747">
    <property type="component" value="Unassembled WGS sequence"/>
</dbReference>
<dbReference type="SUPFAM" id="SSF53067">
    <property type="entry name" value="Actin-like ATPase domain"/>
    <property type="match status" value="1"/>
</dbReference>
<dbReference type="EMBL" id="JBJYXY010000001">
    <property type="protein sequence ID" value="MFN2975703.1"/>
    <property type="molecule type" value="Genomic_DNA"/>
</dbReference>
<dbReference type="InterPro" id="IPR000600">
    <property type="entry name" value="ROK"/>
</dbReference>
<dbReference type="Pfam" id="PF00480">
    <property type="entry name" value="ROK"/>
    <property type="match status" value="1"/>
</dbReference>
<proteinExistence type="inferred from homology"/>
<accession>A0ABW9KJI0</accession>
<keyword evidence="3" id="KW-1185">Reference proteome</keyword>
<dbReference type="PANTHER" id="PTHR18964:SF149">
    <property type="entry name" value="BIFUNCTIONAL UDP-N-ACETYLGLUCOSAMINE 2-EPIMERASE_N-ACETYLMANNOSAMINE KINASE"/>
    <property type="match status" value="1"/>
</dbReference>
<evidence type="ECO:0000256" key="1">
    <source>
        <dbReference type="ARBA" id="ARBA00006479"/>
    </source>
</evidence>